<dbReference type="InterPro" id="IPR011989">
    <property type="entry name" value="ARM-like"/>
</dbReference>
<dbReference type="Gene3D" id="1.25.10.10">
    <property type="entry name" value="Leucine-rich Repeat Variant"/>
    <property type="match status" value="1"/>
</dbReference>
<proteinExistence type="predicted"/>
<sequence>MPKDHRPLSSFIGLHKKNHSKAPLIVSAPSQPKNESQCPNDENMPRPLPLSTVTTEDGLDKLDDEKLGSLLEEVLQDMNLDKTILQKLDRQRKATNNDSERGKHYSPSYYCQRLDAPKFHEKSLIELLESLRVVLTNGRLTWIKEFTGEQNRGADRLSNLLLTSVLSKDLTQAALYCLRCIRALGSCAHGLNVLIDNSMACFCICFCLDPNNPPLMVAAIEILSCMSLNNRTGTRSSYHINSVGFSIDCYDTR</sequence>
<evidence type="ECO:0000313" key="3">
    <source>
        <dbReference type="EMBL" id="KAL3309489.1"/>
    </source>
</evidence>
<evidence type="ECO:0000256" key="1">
    <source>
        <dbReference type="SAM" id="MobiDB-lite"/>
    </source>
</evidence>
<name>A0ABD2PQF9_9PLAT</name>
<reference evidence="3 4" key="1">
    <citation type="submission" date="2024-11" db="EMBL/GenBank/DDBJ databases">
        <title>Adaptive evolution of stress response genes in parasites aligns with host niche diversity.</title>
        <authorList>
            <person name="Hahn C."/>
            <person name="Resl P."/>
        </authorList>
    </citation>
    <scope>NUCLEOTIDE SEQUENCE [LARGE SCALE GENOMIC DNA]</scope>
    <source>
        <strain evidence="3">EGGRZ-B1_66</strain>
        <tissue evidence="3">Body</tissue>
    </source>
</reference>
<evidence type="ECO:0000259" key="2">
    <source>
        <dbReference type="SMART" id="SM01140"/>
    </source>
</evidence>
<feature type="region of interest" description="Disordered" evidence="1">
    <location>
        <begin position="1"/>
        <end position="55"/>
    </location>
</feature>
<organism evidence="3 4">
    <name type="scientific">Cichlidogyrus casuarinus</name>
    <dbReference type="NCBI Taxonomy" id="1844966"/>
    <lineage>
        <taxon>Eukaryota</taxon>
        <taxon>Metazoa</taxon>
        <taxon>Spiralia</taxon>
        <taxon>Lophotrochozoa</taxon>
        <taxon>Platyhelminthes</taxon>
        <taxon>Monogenea</taxon>
        <taxon>Monopisthocotylea</taxon>
        <taxon>Dactylogyridea</taxon>
        <taxon>Ancyrocephalidae</taxon>
        <taxon>Cichlidogyrus</taxon>
    </lineage>
</organism>
<dbReference type="Pfam" id="PF06371">
    <property type="entry name" value="Drf_GBD"/>
    <property type="match status" value="1"/>
</dbReference>
<evidence type="ECO:0000313" key="4">
    <source>
        <dbReference type="Proteomes" id="UP001626550"/>
    </source>
</evidence>
<dbReference type="SUPFAM" id="SSF48371">
    <property type="entry name" value="ARM repeat"/>
    <property type="match status" value="1"/>
</dbReference>
<protein>
    <submittedName>
        <fullName evidence="3">Protein diaphanous 1</fullName>
    </submittedName>
</protein>
<dbReference type="EMBL" id="JBJKFK010003861">
    <property type="protein sequence ID" value="KAL3309489.1"/>
    <property type="molecule type" value="Genomic_DNA"/>
</dbReference>
<comment type="caution">
    <text evidence="3">The sequence shown here is derived from an EMBL/GenBank/DDBJ whole genome shotgun (WGS) entry which is preliminary data.</text>
</comment>
<accession>A0ABD2PQF9</accession>
<feature type="domain" description="Formin GTPase-binding" evidence="2">
    <location>
        <begin position="59"/>
        <end position="228"/>
    </location>
</feature>
<dbReference type="SMART" id="SM01140">
    <property type="entry name" value="Drf_GBD"/>
    <property type="match status" value="1"/>
</dbReference>
<dbReference type="AlphaFoldDB" id="A0ABD2PQF9"/>
<dbReference type="InterPro" id="IPR016024">
    <property type="entry name" value="ARM-type_fold"/>
</dbReference>
<feature type="compositionally biased region" description="Polar residues" evidence="1">
    <location>
        <begin position="28"/>
        <end position="40"/>
    </location>
</feature>
<keyword evidence="4" id="KW-1185">Reference proteome</keyword>
<dbReference type="InterPro" id="IPR010473">
    <property type="entry name" value="GTPase-bd"/>
</dbReference>
<dbReference type="Proteomes" id="UP001626550">
    <property type="component" value="Unassembled WGS sequence"/>
</dbReference>
<gene>
    <name evidence="3" type="primary">DIAPH1_3</name>
    <name evidence="3" type="ORF">Ciccas_011967</name>
</gene>